<dbReference type="GO" id="GO:0004601">
    <property type="term" value="F:peroxidase activity"/>
    <property type="evidence" value="ECO:0007669"/>
    <property type="project" value="InterPro"/>
</dbReference>
<comment type="caution">
    <text evidence="4">The sequence shown here is derived from an EMBL/GenBank/DDBJ whole genome shotgun (WGS) entry which is preliminary data.</text>
</comment>
<dbReference type="SUPFAM" id="SSF48317">
    <property type="entry name" value="Acid phosphatase/Vanadium-dependent haloperoxidase"/>
    <property type="match status" value="1"/>
</dbReference>
<dbReference type="Pfam" id="PF22778">
    <property type="entry name" value="VCPO_2nd"/>
    <property type="match status" value="1"/>
</dbReference>
<sequence>MADIQLVLDPTSQLVTVNDPSPTVSVRWDQAVQKAVINTAPGPTIASRAYGILHTAMFDAWAAYDLGAVATQLADDLQRPLSENTEVNKIEAMSFAAYRVLVELFPTQRGIFDQLMVELGLDPNNTTVNTSTAAGIGNVSAEALMQKRRQDGANQLNGYVDNTGYQPVNAGSNNITDLEKWTPEFVPIDSTGNQQQFLTPQWAVVDPFALDSPGALRPVAPEPFLLVDGATVDLDAGTITLADNSVVVITPAIVGTIINPDFITQTERVVAASANLTDEQKLIAEFWEDGGGTSFPPGTWLTFGEFVSARDDNTLDEDAELFFALGNAVFDAGVATWEAKRFYDYVRPVRAIRELGALGLLNNGTIGTDAITNETGFVIEAWSPGAGTQTILAENFLTYQTPGQDPSPPFAEYTSGHSSFSAAGAEILRRFTGNDSFGGSVTFQSGESRFENTVTPALATTLAWDTFTAAADEAGLSRIYGGIHFDDGDINGRALGRAVGNEVWDQVQTFANGATTVNLEFSLAQLSASLEIGVFVADDAIGTIDGLAPGDPGYTEAALARCAVLFSPIPDNADFSVSFSSVSTRSFISGSYLSFFSISGGTIDSFLRGGGGSVSFSSIRQVETTTVDFSLEIEGLNVSATQVNTVPIGIGYQGVSQAEIIDLTSLSAAVDVNFTIQREASLKSVVGFYAIDDISGQIKDTSGNAISAGVTTEYIQAALNSRIADISLSVENNSSTTITSTLEAGQIIAPFIVVNGTIEELLDGDAGNDPAIYFPFIGANADGADHVRLLGNNVFGFEDLPGGGDLDFDDFVVEVSFG</sequence>
<dbReference type="AlphaFoldDB" id="A0A928X337"/>
<feature type="domain" description="DUF6851" evidence="2">
    <location>
        <begin position="52"/>
        <end position="183"/>
    </location>
</feature>
<keyword evidence="5" id="KW-1185">Reference proteome</keyword>
<proteinExistence type="predicted"/>
<name>A0A928X337_LEPEC</name>
<organism evidence="4 5">
    <name type="scientific">Leptolyngbya cf. ectocarpi LEGE 11479</name>
    <dbReference type="NCBI Taxonomy" id="1828722"/>
    <lineage>
        <taxon>Bacteria</taxon>
        <taxon>Bacillati</taxon>
        <taxon>Cyanobacteriota</taxon>
        <taxon>Cyanophyceae</taxon>
        <taxon>Leptolyngbyales</taxon>
        <taxon>Leptolyngbyaceae</taxon>
        <taxon>Leptolyngbya group</taxon>
        <taxon>Leptolyngbya</taxon>
    </lineage>
</organism>
<feature type="domain" description="DUF4114" evidence="1">
    <location>
        <begin position="742"/>
        <end position="817"/>
    </location>
</feature>
<dbReference type="InterPro" id="IPR049283">
    <property type="entry name" value="DUF6851"/>
</dbReference>
<dbReference type="InterPro" id="IPR055161">
    <property type="entry name" value="NapH1-like_2nd"/>
</dbReference>
<dbReference type="InterPro" id="IPR025193">
    <property type="entry name" value="DUF4114"/>
</dbReference>
<dbReference type="PANTHER" id="PTHR34599">
    <property type="entry name" value="PEROXIDASE-RELATED"/>
    <property type="match status" value="1"/>
</dbReference>
<evidence type="ECO:0000259" key="3">
    <source>
        <dbReference type="Pfam" id="PF22778"/>
    </source>
</evidence>
<dbReference type="Proteomes" id="UP000615026">
    <property type="component" value="Unassembled WGS sequence"/>
</dbReference>
<dbReference type="CDD" id="cd03398">
    <property type="entry name" value="PAP2_haloperoxidase"/>
    <property type="match status" value="1"/>
</dbReference>
<evidence type="ECO:0000259" key="2">
    <source>
        <dbReference type="Pfam" id="PF21167"/>
    </source>
</evidence>
<dbReference type="InterPro" id="IPR052559">
    <property type="entry name" value="V-haloperoxidase"/>
</dbReference>
<protein>
    <submittedName>
        <fullName evidence="4">DUF4114 domain-containing protein</fullName>
    </submittedName>
</protein>
<dbReference type="Gene3D" id="1.10.606.10">
    <property type="entry name" value="Vanadium-containing Chloroperoxidase, domain 2"/>
    <property type="match status" value="1"/>
</dbReference>
<dbReference type="RefSeq" id="WP_193992955.1">
    <property type="nucleotide sequence ID" value="NZ_JADEXP010000069.1"/>
</dbReference>
<evidence type="ECO:0000259" key="1">
    <source>
        <dbReference type="Pfam" id="PF13448"/>
    </source>
</evidence>
<accession>A0A928X337</accession>
<evidence type="ECO:0000313" key="5">
    <source>
        <dbReference type="Proteomes" id="UP000615026"/>
    </source>
</evidence>
<dbReference type="Pfam" id="PF21167">
    <property type="entry name" value="DUF6851"/>
    <property type="match status" value="1"/>
</dbReference>
<dbReference type="InterPro" id="IPR016119">
    <property type="entry name" value="Br/Cl_peroxidase_C"/>
</dbReference>
<gene>
    <name evidence="4" type="ORF">IQ260_09965</name>
</gene>
<evidence type="ECO:0000313" key="4">
    <source>
        <dbReference type="EMBL" id="MBE9066980.1"/>
    </source>
</evidence>
<dbReference type="InterPro" id="IPR036938">
    <property type="entry name" value="PAP2/HPO_sf"/>
</dbReference>
<dbReference type="Gene3D" id="1.20.144.10">
    <property type="entry name" value="Phosphatidic acid phosphatase type 2/haloperoxidase"/>
    <property type="match status" value="1"/>
</dbReference>
<dbReference type="EMBL" id="JADEXP010000069">
    <property type="protein sequence ID" value="MBE9066980.1"/>
    <property type="molecule type" value="Genomic_DNA"/>
</dbReference>
<dbReference type="PANTHER" id="PTHR34599:SF2">
    <property type="entry name" value="TRAF-TYPE DOMAIN-CONTAINING PROTEIN"/>
    <property type="match status" value="1"/>
</dbReference>
<feature type="domain" description="Vanadium-dependent haloperoxidase NapH1-like second helical-bundle" evidence="3">
    <location>
        <begin position="321"/>
        <end position="514"/>
    </location>
</feature>
<dbReference type="Pfam" id="PF13448">
    <property type="entry name" value="DUF4114"/>
    <property type="match status" value="1"/>
</dbReference>
<reference evidence="4" key="1">
    <citation type="submission" date="2020-10" db="EMBL/GenBank/DDBJ databases">
        <authorList>
            <person name="Castelo-Branco R."/>
            <person name="Eusebio N."/>
            <person name="Adriana R."/>
            <person name="Vieira A."/>
            <person name="Brugerolle De Fraissinette N."/>
            <person name="Rezende De Castro R."/>
            <person name="Schneider M.P."/>
            <person name="Vasconcelos V."/>
            <person name="Leao P.N."/>
        </authorList>
    </citation>
    <scope>NUCLEOTIDE SEQUENCE</scope>
    <source>
        <strain evidence="4">LEGE 11479</strain>
    </source>
</reference>